<protein>
    <submittedName>
        <fullName evidence="9">Ester hydrolase C11orf54 homolog</fullName>
    </submittedName>
</protein>
<evidence type="ECO:0000256" key="6">
    <source>
        <dbReference type="ARBA" id="ARBA00023242"/>
    </source>
</evidence>
<keyword evidence="8" id="KW-1185">Reference proteome</keyword>
<accession>A0ABM1E280</accession>
<proteinExistence type="predicted"/>
<evidence type="ECO:0000256" key="4">
    <source>
        <dbReference type="ARBA" id="ARBA00022801"/>
    </source>
</evidence>
<evidence type="ECO:0000313" key="8">
    <source>
        <dbReference type="Proteomes" id="UP000695022"/>
    </source>
</evidence>
<evidence type="ECO:0000256" key="3">
    <source>
        <dbReference type="ARBA" id="ARBA00022723"/>
    </source>
</evidence>
<keyword evidence="5" id="KW-0862">Zinc</keyword>
<organism evidence="8 9">
    <name type="scientific">Priapulus caudatus</name>
    <name type="common">Priapulid worm</name>
    <dbReference type="NCBI Taxonomy" id="37621"/>
    <lineage>
        <taxon>Eukaryota</taxon>
        <taxon>Metazoa</taxon>
        <taxon>Ecdysozoa</taxon>
        <taxon>Scalidophora</taxon>
        <taxon>Priapulida</taxon>
        <taxon>Priapulimorpha</taxon>
        <taxon>Priapulimorphida</taxon>
        <taxon>Priapulidae</taxon>
        <taxon>Priapulus</taxon>
    </lineage>
</organism>
<dbReference type="InterPro" id="IPR015021">
    <property type="entry name" value="C11orf54_DUF1907"/>
</dbReference>
<dbReference type="RefSeq" id="XP_014666301.1">
    <property type="nucleotide sequence ID" value="XM_014810815.1"/>
</dbReference>
<name>A0ABM1E280_PRICU</name>
<sequence>MLKQLRNMSVEILKLHCPSLNDISKVLKKRLIGNFATVEVNVTDCPNLTAPPFHLAAAGLCGSTRIVDVGGPPYLLPLPQLDKVYNIADIAKRVNLPSAFIIGAGAGPYNLVGVNSELIPNLKLDPGCPTGCSAMQSYISKVDLGDGSCIQETINSTDFSILGNFFFSEGAQGKVLEVKAKERIGEENLISCIRKALSEEYGDQPVGIGGAFLIERGKAKIHIMSDFSKEPLENDEAVDEWLKFYEMSAPLVCLTGECVSADPGMDLRVEHTHCFSQHGEGGHYHYDTTPEEVAYHGFFNVAECLYRVDRPGETHDLGRV</sequence>
<dbReference type="PANTHER" id="PTHR13204:SF1">
    <property type="entry name" value="ESTER HYDROLASE C11ORF54"/>
    <property type="match status" value="1"/>
</dbReference>
<dbReference type="GO" id="GO:0016787">
    <property type="term" value="F:hydrolase activity"/>
    <property type="evidence" value="ECO:0007669"/>
    <property type="project" value="UniProtKB-KW"/>
</dbReference>
<reference evidence="9" key="1">
    <citation type="submission" date="2025-08" db="UniProtKB">
        <authorList>
            <consortium name="RefSeq"/>
        </authorList>
    </citation>
    <scope>IDENTIFICATION</scope>
</reference>
<gene>
    <name evidence="9" type="primary">LOC106808206</name>
</gene>
<keyword evidence="3" id="KW-0479">Metal-binding</keyword>
<dbReference type="CDD" id="cd17298">
    <property type="entry name" value="DUF1907"/>
    <property type="match status" value="1"/>
</dbReference>
<evidence type="ECO:0000256" key="1">
    <source>
        <dbReference type="ARBA" id="ARBA00004123"/>
    </source>
</evidence>
<keyword evidence="6" id="KW-0539">Nucleus</keyword>
<evidence type="ECO:0000256" key="5">
    <source>
        <dbReference type="ARBA" id="ARBA00022833"/>
    </source>
</evidence>
<comment type="subunit">
    <text evidence="2">Monomer.</text>
</comment>
<feature type="domain" description="DUF1907" evidence="7">
    <location>
        <begin position="26"/>
        <end position="308"/>
    </location>
</feature>
<comment type="subcellular location">
    <subcellularLocation>
        <location evidence="1">Nucleus</location>
    </subcellularLocation>
</comment>
<dbReference type="Proteomes" id="UP000695022">
    <property type="component" value="Unplaced"/>
</dbReference>
<dbReference type="SMART" id="SM01168">
    <property type="entry name" value="DUF1907"/>
    <property type="match status" value="1"/>
</dbReference>
<dbReference type="SUPFAM" id="SSF117856">
    <property type="entry name" value="AF0104/ALDC/Ptd012-like"/>
    <property type="match status" value="1"/>
</dbReference>
<dbReference type="PANTHER" id="PTHR13204">
    <property type="entry name" value="PTD012 PROTEIN"/>
    <property type="match status" value="1"/>
</dbReference>
<keyword evidence="4 9" id="KW-0378">Hydrolase</keyword>
<evidence type="ECO:0000259" key="7">
    <source>
        <dbReference type="SMART" id="SM01168"/>
    </source>
</evidence>
<dbReference type="GeneID" id="106808206"/>
<evidence type="ECO:0000256" key="2">
    <source>
        <dbReference type="ARBA" id="ARBA00011245"/>
    </source>
</evidence>
<evidence type="ECO:0000313" key="9">
    <source>
        <dbReference type="RefSeq" id="XP_014666301.1"/>
    </source>
</evidence>
<dbReference type="Pfam" id="PF08925">
    <property type="entry name" value="DUF1907"/>
    <property type="match status" value="1"/>
</dbReference>